<organism evidence="1 2">
    <name type="scientific">Scleroderma citrinum Foug A</name>
    <dbReference type="NCBI Taxonomy" id="1036808"/>
    <lineage>
        <taxon>Eukaryota</taxon>
        <taxon>Fungi</taxon>
        <taxon>Dikarya</taxon>
        <taxon>Basidiomycota</taxon>
        <taxon>Agaricomycotina</taxon>
        <taxon>Agaricomycetes</taxon>
        <taxon>Agaricomycetidae</taxon>
        <taxon>Boletales</taxon>
        <taxon>Sclerodermatineae</taxon>
        <taxon>Sclerodermataceae</taxon>
        <taxon>Scleroderma</taxon>
    </lineage>
</organism>
<dbReference type="HOGENOM" id="CLU_044484_2_1_1"/>
<keyword evidence="2" id="KW-1185">Reference proteome</keyword>
<name>A0A0C3DE91_9AGAM</name>
<dbReference type="Proteomes" id="UP000053989">
    <property type="component" value="Unassembled WGS sequence"/>
</dbReference>
<dbReference type="OrthoDB" id="3253907at2759"/>
<reference evidence="2" key="2">
    <citation type="submission" date="2015-01" db="EMBL/GenBank/DDBJ databases">
        <title>Evolutionary Origins and Diversification of the Mycorrhizal Mutualists.</title>
        <authorList>
            <consortium name="DOE Joint Genome Institute"/>
            <consortium name="Mycorrhizal Genomics Consortium"/>
            <person name="Kohler A."/>
            <person name="Kuo A."/>
            <person name="Nagy L.G."/>
            <person name="Floudas D."/>
            <person name="Copeland A."/>
            <person name="Barry K.W."/>
            <person name="Cichocki N."/>
            <person name="Veneault-Fourrey C."/>
            <person name="LaButti K."/>
            <person name="Lindquist E.A."/>
            <person name="Lipzen A."/>
            <person name="Lundell T."/>
            <person name="Morin E."/>
            <person name="Murat C."/>
            <person name="Riley R."/>
            <person name="Ohm R."/>
            <person name="Sun H."/>
            <person name="Tunlid A."/>
            <person name="Henrissat B."/>
            <person name="Grigoriev I.V."/>
            <person name="Hibbett D.S."/>
            <person name="Martin F."/>
        </authorList>
    </citation>
    <scope>NUCLEOTIDE SEQUENCE [LARGE SCALE GENOMIC DNA]</scope>
    <source>
        <strain evidence="2">Foug A</strain>
    </source>
</reference>
<dbReference type="AlphaFoldDB" id="A0A0C3DE91"/>
<reference evidence="1 2" key="1">
    <citation type="submission" date="2014-04" db="EMBL/GenBank/DDBJ databases">
        <authorList>
            <consortium name="DOE Joint Genome Institute"/>
            <person name="Kuo A."/>
            <person name="Kohler A."/>
            <person name="Nagy L.G."/>
            <person name="Floudas D."/>
            <person name="Copeland A."/>
            <person name="Barry K.W."/>
            <person name="Cichocki N."/>
            <person name="Veneault-Fourrey C."/>
            <person name="LaButti K."/>
            <person name="Lindquist E.A."/>
            <person name="Lipzen A."/>
            <person name="Lundell T."/>
            <person name="Morin E."/>
            <person name="Murat C."/>
            <person name="Sun H."/>
            <person name="Tunlid A."/>
            <person name="Henrissat B."/>
            <person name="Grigoriev I.V."/>
            <person name="Hibbett D.S."/>
            <person name="Martin F."/>
            <person name="Nordberg H.P."/>
            <person name="Cantor M.N."/>
            <person name="Hua S.X."/>
        </authorList>
    </citation>
    <scope>NUCLEOTIDE SEQUENCE [LARGE SCALE GENOMIC DNA]</scope>
    <source>
        <strain evidence="1 2">Foug A</strain>
    </source>
</reference>
<dbReference type="InParanoid" id="A0A0C3DE91"/>
<dbReference type="EMBL" id="KN822155">
    <property type="protein sequence ID" value="KIM54411.1"/>
    <property type="molecule type" value="Genomic_DNA"/>
</dbReference>
<feature type="non-terminal residue" evidence="1">
    <location>
        <position position="1"/>
    </location>
</feature>
<gene>
    <name evidence="1" type="ORF">SCLCIDRAFT_136876</name>
</gene>
<proteinExistence type="predicted"/>
<accession>A0A0C3DE91</accession>
<evidence type="ECO:0000313" key="2">
    <source>
        <dbReference type="Proteomes" id="UP000053989"/>
    </source>
</evidence>
<evidence type="ECO:0000313" key="1">
    <source>
        <dbReference type="EMBL" id="KIM54411.1"/>
    </source>
</evidence>
<protein>
    <submittedName>
        <fullName evidence="1">Uncharacterized protein</fullName>
    </submittedName>
</protein>
<sequence>TIWQLRRQVWPTSFGPWPDVSLGLILGCSSIALPLSDDEWKTGIGPFRLLRTLLLESAHLIWVPNAMRVQGTTTN</sequence>